<reference evidence="7 11" key="3">
    <citation type="submission" date="2018-03" db="EMBL/GenBank/DDBJ databases">
        <title>Blue discolouration in mozzarella cheese caused by Pseudomonas fluorescens.</title>
        <authorList>
            <person name="Chiesa F."/>
            <person name="Dalmasso A."/>
            <person name="Lomonaco S."/>
        </authorList>
    </citation>
    <scope>NUCLEOTIDE SEQUENCE [LARGE SCALE GENOMIC DNA]</scope>
    <source>
        <strain evidence="7 11">11293</strain>
    </source>
</reference>
<dbReference type="InterPro" id="IPR011032">
    <property type="entry name" value="GroES-like_sf"/>
</dbReference>
<evidence type="ECO:0000313" key="11">
    <source>
        <dbReference type="Proteomes" id="UP000239731"/>
    </source>
</evidence>
<dbReference type="NCBIfam" id="NF001527">
    <property type="entry name" value="PRK00364.1-2"/>
    <property type="match status" value="1"/>
</dbReference>
<dbReference type="Proteomes" id="UP000239731">
    <property type="component" value="Unassembled WGS sequence"/>
</dbReference>
<keyword evidence="3" id="KW-0963">Cytoplasm</keyword>
<dbReference type="Proteomes" id="UP000255125">
    <property type="component" value="Unassembled WGS sequence"/>
</dbReference>
<evidence type="ECO:0000313" key="6">
    <source>
        <dbReference type="EMBL" id="PKH22086.1"/>
    </source>
</evidence>
<reference evidence="6 10" key="2">
    <citation type="submission" date="2017-08" db="EMBL/GenBank/DDBJ databases">
        <authorList>
            <person name="de Groot N.N."/>
        </authorList>
    </citation>
    <scope>NUCLEOTIDE SEQUENCE [LARGE SCALE GENOMIC DNA]</scope>
    <source>
        <strain evidence="6 10">PfR 37</strain>
    </source>
</reference>
<dbReference type="EMBL" id="NVXX01000013">
    <property type="protein sequence ID" value="PKH22086.1"/>
    <property type="molecule type" value="Genomic_DNA"/>
</dbReference>
<dbReference type="PANTHER" id="PTHR10772">
    <property type="entry name" value="10 KDA HEAT SHOCK PROTEIN"/>
    <property type="match status" value="1"/>
</dbReference>
<reference evidence="8 12" key="4">
    <citation type="submission" date="2018-06" db="EMBL/GenBank/DDBJ databases">
        <authorList>
            <consortium name="Pathogen Informatics"/>
            <person name="Doyle S."/>
        </authorList>
    </citation>
    <scope>NUCLEOTIDE SEQUENCE [LARGE SCALE GENOMIC DNA]</scope>
    <source>
        <strain evidence="8 12">NCTC10392</strain>
    </source>
</reference>
<dbReference type="EMBL" id="UGUS01000002">
    <property type="protein sequence ID" value="SUD33063.1"/>
    <property type="molecule type" value="Genomic_DNA"/>
</dbReference>
<evidence type="ECO:0000313" key="9">
    <source>
        <dbReference type="Proteomes" id="UP000061348"/>
    </source>
</evidence>
<dbReference type="KEGG" id="pfn:HZ99_11015"/>
<dbReference type="Pfam" id="PF00166">
    <property type="entry name" value="Cpn10"/>
    <property type="match status" value="1"/>
</dbReference>
<keyword evidence="2 3" id="KW-0143">Chaperone</keyword>
<evidence type="ECO:0000313" key="10">
    <source>
        <dbReference type="Proteomes" id="UP000233564"/>
    </source>
</evidence>
<dbReference type="Gene3D" id="2.30.33.40">
    <property type="entry name" value="GroES chaperonin"/>
    <property type="match status" value="1"/>
</dbReference>
<comment type="subunit">
    <text evidence="3">Heptamer of 7 subunits arranged in a ring. Interacts with the chaperonin GroEL.</text>
</comment>
<evidence type="ECO:0000313" key="12">
    <source>
        <dbReference type="Proteomes" id="UP000255125"/>
    </source>
</evidence>
<name>A0A075PA24_PSEFL</name>
<organism evidence="5 9">
    <name type="scientific">Pseudomonas fluorescens</name>
    <dbReference type="NCBI Taxonomy" id="294"/>
    <lineage>
        <taxon>Bacteria</taxon>
        <taxon>Pseudomonadati</taxon>
        <taxon>Pseudomonadota</taxon>
        <taxon>Gammaproteobacteria</taxon>
        <taxon>Pseudomonadales</taxon>
        <taxon>Pseudomonadaceae</taxon>
        <taxon>Pseudomonas</taxon>
    </lineage>
</organism>
<dbReference type="GO" id="GO:0005737">
    <property type="term" value="C:cytoplasm"/>
    <property type="evidence" value="ECO:0007669"/>
    <property type="project" value="UniProtKB-SubCell"/>
</dbReference>
<sequence length="98" mass="10261">MSKLRPLHDRVVIRRSEEEKKTAGGIVLPGSAAEKANHGVIVAAGPGKTLENGEVRALAVKVGDKVVFGPYSGSNTVKVDGEDLLVMAENEILAVLEG</sequence>
<dbReference type="NCBIfam" id="NF001533">
    <property type="entry name" value="PRK00364.2-4"/>
    <property type="match status" value="1"/>
</dbReference>
<dbReference type="PANTHER" id="PTHR10772:SF58">
    <property type="entry name" value="CO-CHAPERONIN GROES"/>
    <property type="match status" value="1"/>
</dbReference>
<dbReference type="RefSeq" id="WP_017846112.1">
    <property type="nucleotide sequence ID" value="NZ_CP008896.1"/>
</dbReference>
<dbReference type="EMBL" id="LCYA01000046">
    <property type="protein sequence ID" value="KWV89422.1"/>
    <property type="molecule type" value="Genomic_DNA"/>
</dbReference>
<dbReference type="GeneID" id="97827088"/>
<evidence type="ECO:0000256" key="1">
    <source>
        <dbReference type="ARBA" id="ARBA00006975"/>
    </source>
</evidence>
<proteinExistence type="inferred from homology"/>
<dbReference type="FunFam" id="2.30.33.40:FF:000001">
    <property type="entry name" value="10 kDa chaperonin"/>
    <property type="match status" value="1"/>
</dbReference>
<dbReference type="AlphaFoldDB" id="A0A075PA24"/>
<accession>A0A075PA24</accession>
<dbReference type="PATRIC" id="fig|294.123.peg.2211"/>
<dbReference type="OrthoDB" id="9806791at2"/>
<dbReference type="Proteomes" id="UP000061348">
    <property type="component" value="Unassembled WGS sequence"/>
</dbReference>
<evidence type="ECO:0000313" key="5">
    <source>
        <dbReference type="EMBL" id="KWV89422.1"/>
    </source>
</evidence>
<dbReference type="EMBL" id="PVUH01000015">
    <property type="protein sequence ID" value="PRW88808.1"/>
    <property type="molecule type" value="Genomic_DNA"/>
</dbReference>
<dbReference type="InterPro" id="IPR018369">
    <property type="entry name" value="Chaprnonin_Cpn10_CS"/>
</dbReference>
<dbReference type="HAMAP" id="MF_00580">
    <property type="entry name" value="CH10"/>
    <property type="match status" value="1"/>
</dbReference>
<dbReference type="InterPro" id="IPR020818">
    <property type="entry name" value="Chaperonin_GroES"/>
</dbReference>
<dbReference type="GO" id="GO:0046872">
    <property type="term" value="F:metal ion binding"/>
    <property type="evidence" value="ECO:0007669"/>
    <property type="project" value="TreeGrafter"/>
</dbReference>
<evidence type="ECO:0000313" key="7">
    <source>
        <dbReference type="EMBL" id="PRW88808.1"/>
    </source>
</evidence>
<dbReference type="GO" id="GO:0044183">
    <property type="term" value="F:protein folding chaperone"/>
    <property type="evidence" value="ECO:0007669"/>
    <property type="project" value="InterPro"/>
</dbReference>
<dbReference type="SMART" id="SM00883">
    <property type="entry name" value="Cpn10"/>
    <property type="match status" value="1"/>
</dbReference>
<evidence type="ECO:0000313" key="8">
    <source>
        <dbReference type="EMBL" id="SUD33063.1"/>
    </source>
</evidence>
<dbReference type="Proteomes" id="UP000233564">
    <property type="component" value="Unassembled WGS sequence"/>
</dbReference>
<comment type="function">
    <text evidence="3 4">Together with the chaperonin GroEL, plays an essential role in assisting protein folding. The GroEL-GroES system forms a nano-cage that allows encapsulation of the non-native substrate proteins and provides a physical environment optimized to promote and accelerate protein folding. GroES binds to the apical surface of the GroEL ring, thereby capping the opening of the GroEL channel.</text>
</comment>
<evidence type="ECO:0000256" key="3">
    <source>
        <dbReference type="HAMAP-Rule" id="MF_00580"/>
    </source>
</evidence>
<dbReference type="PRINTS" id="PR00297">
    <property type="entry name" value="CHAPERONIN10"/>
</dbReference>
<protein>
    <recommendedName>
        <fullName evidence="3">Co-chaperonin GroES</fullName>
    </recommendedName>
    <alternativeName>
        <fullName evidence="3">10 kDa chaperonin</fullName>
    </alternativeName>
    <alternativeName>
        <fullName evidence="3">Chaperonin-10</fullName>
        <shortName evidence="3">Cpn10</shortName>
    </alternativeName>
</protein>
<comment type="similarity">
    <text evidence="1 3 4">Belongs to the GroES chaperonin family.</text>
</comment>
<dbReference type="PROSITE" id="PS00681">
    <property type="entry name" value="CHAPERONINS_CPN10"/>
    <property type="match status" value="1"/>
</dbReference>
<dbReference type="GO" id="GO:0051087">
    <property type="term" value="F:protein-folding chaperone binding"/>
    <property type="evidence" value="ECO:0007669"/>
    <property type="project" value="TreeGrafter"/>
</dbReference>
<dbReference type="NCBIfam" id="NF001531">
    <property type="entry name" value="PRK00364.2-2"/>
    <property type="match status" value="1"/>
</dbReference>
<dbReference type="GO" id="GO:0005524">
    <property type="term" value="F:ATP binding"/>
    <property type="evidence" value="ECO:0007669"/>
    <property type="project" value="InterPro"/>
</dbReference>
<dbReference type="GO" id="GO:0051082">
    <property type="term" value="F:unfolded protein binding"/>
    <property type="evidence" value="ECO:0007669"/>
    <property type="project" value="TreeGrafter"/>
</dbReference>
<gene>
    <name evidence="3 5" type="primary">groS</name>
    <name evidence="3 8" type="synonym">groES</name>
    <name evidence="7" type="ORF">C7A10_21495</name>
    <name evidence="6" type="ORF">CIB54_10415</name>
    <name evidence="8" type="ORF">NCTC10392_04449</name>
    <name evidence="5" type="ORF">PFLmoz3_00844</name>
</gene>
<reference evidence="5 9" key="1">
    <citation type="submission" date="2015-05" db="EMBL/GenBank/DDBJ databases">
        <title>A genomic and transcriptomic approach to investigate the blue pigment phenotype in Pseudomonas fluorescens.</title>
        <authorList>
            <person name="Andreani N.A."/>
            <person name="Cardazzo B."/>
        </authorList>
    </citation>
    <scope>NUCLEOTIDE SEQUENCE [LARGE SCALE GENOMIC DNA]</scope>
    <source>
        <strain evidence="5 9">Ps_22</strain>
    </source>
</reference>
<dbReference type="SUPFAM" id="SSF50129">
    <property type="entry name" value="GroES-like"/>
    <property type="match status" value="1"/>
</dbReference>
<evidence type="ECO:0000256" key="4">
    <source>
        <dbReference type="RuleBase" id="RU000535"/>
    </source>
</evidence>
<dbReference type="InterPro" id="IPR037124">
    <property type="entry name" value="Chaperonin_GroES_sf"/>
</dbReference>
<comment type="subcellular location">
    <subcellularLocation>
        <location evidence="3">Cytoplasm</location>
    </subcellularLocation>
</comment>
<evidence type="ECO:0000256" key="2">
    <source>
        <dbReference type="ARBA" id="ARBA00023186"/>
    </source>
</evidence>
<dbReference type="CDD" id="cd00320">
    <property type="entry name" value="cpn10"/>
    <property type="match status" value="1"/>
</dbReference>